<name>A0A8W8MC41_MAGGI</name>
<evidence type="ECO:0000313" key="4">
    <source>
        <dbReference type="Proteomes" id="UP000005408"/>
    </source>
</evidence>
<keyword evidence="2" id="KW-0732">Signal</keyword>
<dbReference type="AlphaFoldDB" id="A0A8W8MC41"/>
<feature type="chain" id="PRO_5036466807" evidence="2">
    <location>
        <begin position="21"/>
        <end position="670"/>
    </location>
</feature>
<evidence type="ECO:0000256" key="1">
    <source>
        <dbReference type="SAM" id="MobiDB-lite"/>
    </source>
</evidence>
<proteinExistence type="predicted"/>
<keyword evidence="4" id="KW-1185">Reference proteome</keyword>
<feature type="region of interest" description="Disordered" evidence="1">
    <location>
        <begin position="651"/>
        <end position="670"/>
    </location>
</feature>
<reference evidence="3" key="1">
    <citation type="submission" date="2022-08" db="UniProtKB">
        <authorList>
            <consortium name="EnsemblMetazoa"/>
        </authorList>
    </citation>
    <scope>IDENTIFICATION</scope>
    <source>
        <strain evidence="3">05x7-T-G4-1.051#20</strain>
    </source>
</reference>
<dbReference type="Proteomes" id="UP000005408">
    <property type="component" value="Unassembled WGS sequence"/>
</dbReference>
<sequence length="670" mass="75797">MNITGTITLFLAILSGTSYGTEDIVIGSIGVVLKKVGIVNTRISDQHHMFEIDLPIMKDVPFLLCTNGSIMNCMNEDGTPKVMTNAIRTMEQDMAYSIDCLQNYVSRSFKLTSNSVRKRREAPLSFIGKLSSSIFGTASLDDLRRVTRKVNEIHRRERLQAEVRDSLEDNFASLIIVSNSRNESLKSLLNDTRNLIIDYSRTTQMLHKYIFSTNERMALMFMMDNVTQGFKRHINEIIDAITNLKQGYLSLILLPDNDIKYALDSAVEGVNNNDNTVSLLHRNVNFYRKKSSYVVAVSKDGTKLWITLQIPVSTLVPDTLYKVRTFQVPIHDDVEHGMVIKHLPDFVLLRETTSKLQHAAVSHSEIYSSCVRSGSGSLECDINLTFSSIESPTCLSGLLKDNASLIESNCKFVAVNNSIKEDIIKVSKDSVIMIRMTETKWDCFNVQRTMKGCSFCEVKIPFSFKGPGKRQRSAPLSFIGGLSRTLFGTATADDLQIVANRVNDLILRNRNITGAILSHAKNFKSYMRILNIRFQNMGNVTDSFKYKINEIRDAIIDLQKGYISEFLIPDEDFRAAIDKIIQKAAETYSNTTIVNRAVHYYRRHGSSIVRYNRRKKQLWVTVKFAVGPNSRDTLYTVTSFPVPYGKGSNHTTRIADVPDYNSHQELNMPP</sequence>
<evidence type="ECO:0000313" key="3">
    <source>
        <dbReference type="EnsemblMetazoa" id="G32821.1:cds"/>
    </source>
</evidence>
<organism evidence="3 4">
    <name type="scientific">Magallana gigas</name>
    <name type="common">Pacific oyster</name>
    <name type="synonym">Crassostrea gigas</name>
    <dbReference type="NCBI Taxonomy" id="29159"/>
    <lineage>
        <taxon>Eukaryota</taxon>
        <taxon>Metazoa</taxon>
        <taxon>Spiralia</taxon>
        <taxon>Lophotrochozoa</taxon>
        <taxon>Mollusca</taxon>
        <taxon>Bivalvia</taxon>
        <taxon>Autobranchia</taxon>
        <taxon>Pteriomorphia</taxon>
        <taxon>Ostreida</taxon>
        <taxon>Ostreoidea</taxon>
        <taxon>Ostreidae</taxon>
        <taxon>Magallana</taxon>
    </lineage>
</organism>
<feature type="compositionally biased region" description="Polar residues" evidence="1">
    <location>
        <begin position="661"/>
        <end position="670"/>
    </location>
</feature>
<dbReference type="EnsemblMetazoa" id="G32821.1">
    <property type="protein sequence ID" value="G32821.1:cds"/>
    <property type="gene ID" value="G32821"/>
</dbReference>
<accession>A0A8W8MC41</accession>
<evidence type="ECO:0000256" key="2">
    <source>
        <dbReference type="SAM" id="SignalP"/>
    </source>
</evidence>
<protein>
    <submittedName>
        <fullName evidence="3">Uncharacterized protein</fullName>
    </submittedName>
</protein>
<feature type="signal peptide" evidence="2">
    <location>
        <begin position="1"/>
        <end position="20"/>
    </location>
</feature>